<feature type="non-terminal residue" evidence="1">
    <location>
        <position position="1"/>
    </location>
</feature>
<proteinExistence type="predicted"/>
<sequence length="107" mass="11840">KYINRLCILIYNGPSAKDKVLAAAGEPYKSNSTALQFKSLINLSLVSNQENIVETGDSTVAMEDLSALEDGRTVTFPFSILTERIFTADTKGKQEDTNVDSHQQHFE</sequence>
<accession>A0A9P5E6Y8</accession>
<dbReference type="Proteomes" id="UP000737391">
    <property type="component" value="Unassembled WGS sequence"/>
</dbReference>
<gene>
    <name evidence="1" type="ORF">FAGAP_11762</name>
</gene>
<evidence type="ECO:0000313" key="1">
    <source>
        <dbReference type="EMBL" id="KAF4483479.1"/>
    </source>
</evidence>
<keyword evidence="2" id="KW-1185">Reference proteome</keyword>
<protein>
    <submittedName>
        <fullName evidence="1">Uncharacterized protein</fullName>
    </submittedName>
</protein>
<dbReference type="EMBL" id="LUFC02001140">
    <property type="protein sequence ID" value="KAF4483479.1"/>
    <property type="molecule type" value="Genomic_DNA"/>
</dbReference>
<dbReference type="AlphaFoldDB" id="A0A9P5E6Y8"/>
<evidence type="ECO:0000313" key="2">
    <source>
        <dbReference type="Proteomes" id="UP000737391"/>
    </source>
</evidence>
<name>A0A9P5E6Y8_9HYPO</name>
<organism evidence="1 2">
    <name type="scientific">Fusarium agapanthi</name>
    <dbReference type="NCBI Taxonomy" id="1803897"/>
    <lineage>
        <taxon>Eukaryota</taxon>
        <taxon>Fungi</taxon>
        <taxon>Dikarya</taxon>
        <taxon>Ascomycota</taxon>
        <taxon>Pezizomycotina</taxon>
        <taxon>Sordariomycetes</taxon>
        <taxon>Hypocreomycetidae</taxon>
        <taxon>Hypocreales</taxon>
        <taxon>Nectriaceae</taxon>
        <taxon>Fusarium</taxon>
        <taxon>Fusarium fujikuroi species complex</taxon>
    </lineage>
</organism>
<reference evidence="1" key="1">
    <citation type="submission" date="2020-01" db="EMBL/GenBank/DDBJ databases">
        <title>Identification and distribution of gene clusters putatively required for synthesis of sphingolipid metabolism inhibitors in phylogenetically diverse species of the filamentous fungus Fusarium.</title>
        <authorList>
            <person name="Kim H.-S."/>
            <person name="Busman M."/>
            <person name="Brown D.W."/>
            <person name="Divon H."/>
            <person name="Uhlig S."/>
            <person name="Proctor R.H."/>
        </authorList>
    </citation>
    <scope>NUCLEOTIDE SEQUENCE</scope>
    <source>
        <strain evidence="1">NRRL 31653</strain>
    </source>
</reference>
<dbReference type="OrthoDB" id="5073671at2759"/>
<comment type="caution">
    <text evidence="1">The sequence shown here is derived from an EMBL/GenBank/DDBJ whole genome shotgun (WGS) entry which is preliminary data.</text>
</comment>